<evidence type="ECO:0000313" key="2">
    <source>
        <dbReference type="Proteomes" id="UP000015104"/>
    </source>
</evidence>
<dbReference type="EnsemblMetazoa" id="tetur02g10840.1">
    <property type="protein sequence ID" value="tetur02g10840.1"/>
    <property type="gene ID" value="tetur02g10840"/>
</dbReference>
<dbReference type="HOGENOM" id="CLU_2226517_0_0_1"/>
<dbReference type="AlphaFoldDB" id="T1JX64"/>
<accession>T1JX64</accession>
<sequence>MMQSLEDISATIIVIMSHENQLERFLNKDDTKMTLSFMNILRESFSKRDQSITDKPYGISVRNVKCQLGCVNTDKECPTTADKYNISQIERIVQNNVIKNGHISSI</sequence>
<proteinExistence type="predicted"/>
<evidence type="ECO:0000313" key="1">
    <source>
        <dbReference type="EnsemblMetazoa" id="tetur02g10840.1"/>
    </source>
</evidence>
<dbReference type="EMBL" id="CAEY01000824">
    <property type="status" value="NOT_ANNOTATED_CDS"/>
    <property type="molecule type" value="Genomic_DNA"/>
</dbReference>
<name>T1JX64_TETUR</name>
<dbReference type="STRING" id="32264.T1JX64"/>
<protein>
    <submittedName>
        <fullName evidence="1">Uncharacterized protein</fullName>
    </submittedName>
</protein>
<reference evidence="1" key="2">
    <citation type="submission" date="2015-06" db="UniProtKB">
        <authorList>
            <consortium name="EnsemblMetazoa"/>
        </authorList>
    </citation>
    <scope>IDENTIFICATION</scope>
</reference>
<keyword evidence="2" id="KW-1185">Reference proteome</keyword>
<dbReference type="Proteomes" id="UP000015104">
    <property type="component" value="Unassembled WGS sequence"/>
</dbReference>
<reference evidence="2" key="1">
    <citation type="submission" date="2011-08" db="EMBL/GenBank/DDBJ databases">
        <authorList>
            <person name="Rombauts S."/>
        </authorList>
    </citation>
    <scope>NUCLEOTIDE SEQUENCE</scope>
    <source>
        <strain evidence="2">London</strain>
    </source>
</reference>
<organism evidence="1 2">
    <name type="scientific">Tetranychus urticae</name>
    <name type="common">Two-spotted spider mite</name>
    <dbReference type="NCBI Taxonomy" id="32264"/>
    <lineage>
        <taxon>Eukaryota</taxon>
        <taxon>Metazoa</taxon>
        <taxon>Ecdysozoa</taxon>
        <taxon>Arthropoda</taxon>
        <taxon>Chelicerata</taxon>
        <taxon>Arachnida</taxon>
        <taxon>Acari</taxon>
        <taxon>Acariformes</taxon>
        <taxon>Trombidiformes</taxon>
        <taxon>Prostigmata</taxon>
        <taxon>Eleutherengona</taxon>
        <taxon>Raphignathae</taxon>
        <taxon>Tetranychoidea</taxon>
        <taxon>Tetranychidae</taxon>
        <taxon>Tetranychus</taxon>
    </lineage>
</organism>